<dbReference type="GO" id="GO:0006313">
    <property type="term" value="P:DNA transposition"/>
    <property type="evidence" value="ECO:0007669"/>
    <property type="project" value="InterPro"/>
</dbReference>
<protein>
    <submittedName>
        <fullName evidence="1">Transposase</fullName>
    </submittedName>
</protein>
<reference evidence="1" key="1">
    <citation type="journal article" date="2020" name="Science">
        <title>Unexpected conservation and global transmission of agrobacterial virulence plasmids.</title>
        <authorList>
            <person name="Weisberg A.J."/>
            <person name="Davis E.W. 2nd"/>
            <person name="Tabima J."/>
            <person name="Belcher M.S."/>
            <person name="Miller M."/>
            <person name="Kuo C.H."/>
            <person name="Loper J.E."/>
            <person name="Grunwald N.J."/>
            <person name="Putnam M.L."/>
            <person name="Chang J.H."/>
        </authorList>
    </citation>
    <scope>NUCLEOTIDE SEQUENCE</scope>
    <source>
        <strain evidence="1">17-1853-1a</strain>
    </source>
</reference>
<evidence type="ECO:0000313" key="2">
    <source>
        <dbReference type="Proteomes" id="UP000702952"/>
    </source>
</evidence>
<gene>
    <name evidence="1" type="ORF">G6M46_21065</name>
</gene>
<name>A0AA44JAL0_AGRTU</name>
<organism evidence="1 2">
    <name type="scientific">Agrobacterium tumefaciens</name>
    <dbReference type="NCBI Taxonomy" id="358"/>
    <lineage>
        <taxon>Bacteria</taxon>
        <taxon>Pseudomonadati</taxon>
        <taxon>Pseudomonadota</taxon>
        <taxon>Alphaproteobacteria</taxon>
        <taxon>Hyphomicrobiales</taxon>
        <taxon>Rhizobiaceae</taxon>
        <taxon>Rhizobium/Agrobacterium group</taxon>
        <taxon>Agrobacterium</taxon>
        <taxon>Agrobacterium tumefaciens complex</taxon>
    </lineage>
</organism>
<dbReference type="GO" id="GO:0003677">
    <property type="term" value="F:DNA binding"/>
    <property type="evidence" value="ECO:0007669"/>
    <property type="project" value="InterPro"/>
</dbReference>
<evidence type="ECO:0000313" key="1">
    <source>
        <dbReference type="EMBL" id="NTC30626.1"/>
    </source>
</evidence>
<dbReference type="RefSeq" id="WP_065658584.1">
    <property type="nucleotide sequence ID" value="NZ_CP123838.1"/>
</dbReference>
<sequence>MRRFWSEEFKLGAVEEACRPGVNISAIARRIGITPKQAVPGRRQMIIDRESSFEQTFFLIGKYAKSSTVQSIRLAAVKRKKFLFSG</sequence>
<dbReference type="SUPFAM" id="SSF46689">
    <property type="entry name" value="Homeodomain-like"/>
    <property type="match status" value="1"/>
</dbReference>
<dbReference type="Pfam" id="PF01527">
    <property type="entry name" value="HTH_Tnp_1"/>
    <property type="match status" value="1"/>
</dbReference>
<dbReference type="EMBL" id="JAAMAY010000030">
    <property type="protein sequence ID" value="NTC30626.1"/>
    <property type="molecule type" value="Genomic_DNA"/>
</dbReference>
<dbReference type="AlphaFoldDB" id="A0AA44JAL0"/>
<proteinExistence type="predicted"/>
<dbReference type="GO" id="GO:0004803">
    <property type="term" value="F:transposase activity"/>
    <property type="evidence" value="ECO:0007669"/>
    <property type="project" value="InterPro"/>
</dbReference>
<comment type="caution">
    <text evidence="1">The sequence shown here is derived from an EMBL/GenBank/DDBJ whole genome shotgun (WGS) entry which is preliminary data.</text>
</comment>
<dbReference type="Proteomes" id="UP000702952">
    <property type="component" value="Unassembled WGS sequence"/>
</dbReference>
<dbReference type="InterPro" id="IPR002514">
    <property type="entry name" value="Transposase_8"/>
</dbReference>
<accession>A0AA44JAL0</accession>
<dbReference type="InterPro" id="IPR009057">
    <property type="entry name" value="Homeodomain-like_sf"/>
</dbReference>